<name>S4YWY8_SERPL</name>
<protein>
    <submittedName>
        <fullName evidence="2">Uncharacterized protein</fullName>
    </submittedName>
</protein>
<dbReference type="KEGG" id="sry:M621_15155"/>
<evidence type="ECO:0000256" key="1">
    <source>
        <dbReference type="SAM" id="Phobius"/>
    </source>
</evidence>
<evidence type="ECO:0000313" key="3">
    <source>
        <dbReference type="Proteomes" id="UP000014900"/>
    </source>
</evidence>
<dbReference type="HOGENOM" id="CLU_2604088_0_0_6"/>
<keyword evidence="1" id="KW-1133">Transmembrane helix</keyword>
<keyword evidence="1" id="KW-0472">Membrane</keyword>
<accession>S4YWY8</accession>
<dbReference type="AlphaFoldDB" id="S4YWY8"/>
<sequence length="79" mass="9140">MHMKIKLTIEGFIIGIVSVLLMTSTLKTQGLSWGLFTMPVELSNAFIYMFTLYGSIKMTEYLYRPIRWLLMQSSNSKQP</sequence>
<dbReference type="PATRIC" id="fig|1348660.3.peg.2981"/>
<reference evidence="2 3" key="1">
    <citation type="journal article" date="2013" name="Genome Announc.">
        <title>Genome Sequence of Serratia plymuthica Strain S13, an Endophyte with Germination- and Plant-Growth-Promoting Activity from the Flower of Styrian Oil Pumpkin.</title>
        <authorList>
            <person name="Muller H."/>
            <person name="Furnkranz M."/>
            <person name="Grube M."/>
            <person name="Berg G."/>
        </authorList>
    </citation>
    <scope>NUCLEOTIDE SEQUENCE [LARGE SCALE GENOMIC DNA]</scope>
    <source>
        <strain evidence="2">S13</strain>
    </source>
</reference>
<gene>
    <name evidence="2" type="ORF">M621_15155</name>
</gene>
<organism evidence="2 3">
    <name type="scientific">Serratia plymuthica S13</name>
    <dbReference type="NCBI Taxonomy" id="1348660"/>
    <lineage>
        <taxon>Bacteria</taxon>
        <taxon>Pseudomonadati</taxon>
        <taxon>Pseudomonadota</taxon>
        <taxon>Gammaproteobacteria</taxon>
        <taxon>Enterobacterales</taxon>
        <taxon>Yersiniaceae</taxon>
        <taxon>Serratia</taxon>
    </lineage>
</organism>
<dbReference type="EMBL" id="CP006566">
    <property type="protein sequence ID" value="AGP47083.1"/>
    <property type="molecule type" value="Genomic_DNA"/>
</dbReference>
<proteinExistence type="predicted"/>
<keyword evidence="1" id="KW-0812">Transmembrane</keyword>
<dbReference type="Proteomes" id="UP000014900">
    <property type="component" value="Chromosome"/>
</dbReference>
<evidence type="ECO:0000313" key="2">
    <source>
        <dbReference type="EMBL" id="AGP47083.1"/>
    </source>
</evidence>
<feature type="transmembrane region" description="Helical" evidence="1">
    <location>
        <begin position="7"/>
        <end position="26"/>
    </location>
</feature>